<sequence length="513" mass="56393">MRPKTPPPNGNAERNVSGPSCACGVRDLHSLEKAQKGQHGPSPTQAPMEQSTGKPTALSTTPFQSLPRRTLPDAVDFANPTAHGASPLHLAARHNRIDIARHLLRCLDENPGQSQQFADPVSSDFPLTPCLMHRPPLKGGQTYYTTFHDTDDKDFGEWTAAAADDYVRRAPAQDKLKLNPVDWRGRTPLTYAIHWEHQGMIKLLLGTPGTDPWLEDDLGEGPVSHAIGGDDETTIENVLSGVKGHGHGIDVGAKVNGSPLVTLVAMRGNPVVLKMLLEAGFAFDPEKDIYGFTPESGIQNELASRDDSKRQESKTCQTRQSVAKYTTSVTGLSATSIPHKHFASLLVPIIRTPVQGKWFEQIRWWSILTSEYQAARAICTRAPAMTTGATWPVQHQSDSPLATSNVDPDRDDSHMQMGVTAQSELIHGVLASAKADNVPPASLHRLQQCLDLAPPFPMVHHFVKVKGQFESGGDLETFQSRLAELRLELKRQVEFIRALQRLSRRERQYCALV</sequence>
<evidence type="ECO:0008006" key="7">
    <source>
        <dbReference type="Google" id="ProtNLM"/>
    </source>
</evidence>
<dbReference type="PROSITE" id="PS50297">
    <property type="entry name" value="ANK_REP_REGION"/>
    <property type="match status" value="1"/>
</dbReference>
<evidence type="ECO:0000256" key="4">
    <source>
        <dbReference type="SAM" id="MobiDB-lite"/>
    </source>
</evidence>
<name>A0ABR0BCQ9_PURLI</name>
<evidence type="ECO:0000313" key="6">
    <source>
        <dbReference type="Proteomes" id="UP001287286"/>
    </source>
</evidence>
<protein>
    <recommendedName>
        <fullName evidence="7">Ankyrin repeats (3 copies) domain-containing protein</fullName>
    </recommendedName>
</protein>
<reference evidence="5 6" key="1">
    <citation type="journal article" date="2024" name="Microbiol. Resour. Announc.">
        <title>Genome annotations for the ascomycete fungi Trichoderma harzianum, Trichoderma aggressivum, and Purpureocillium lilacinum.</title>
        <authorList>
            <person name="Beijen E.P.W."/>
            <person name="Ohm R.A."/>
        </authorList>
    </citation>
    <scope>NUCLEOTIDE SEQUENCE [LARGE SCALE GENOMIC DNA]</scope>
    <source>
        <strain evidence="5 6">CBS 150709</strain>
    </source>
</reference>
<comment type="caution">
    <text evidence="5">The sequence shown here is derived from an EMBL/GenBank/DDBJ whole genome shotgun (WGS) entry which is preliminary data.</text>
</comment>
<dbReference type="PANTHER" id="PTHR24198:SF165">
    <property type="entry name" value="ANKYRIN REPEAT-CONTAINING PROTEIN-RELATED"/>
    <property type="match status" value="1"/>
</dbReference>
<feature type="region of interest" description="Disordered" evidence="4">
    <location>
        <begin position="1"/>
        <end position="67"/>
    </location>
</feature>
<dbReference type="PROSITE" id="PS50088">
    <property type="entry name" value="ANK_REPEAT"/>
    <property type="match status" value="1"/>
</dbReference>
<proteinExistence type="predicted"/>
<keyword evidence="2 3" id="KW-0040">ANK repeat</keyword>
<dbReference type="SUPFAM" id="SSF48403">
    <property type="entry name" value="Ankyrin repeat"/>
    <property type="match status" value="1"/>
</dbReference>
<evidence type="ECO:0000256" key="1">
    <source>
        <dbReference type="ARBA" id="ARBA00022737"/>
    </source>
</evidence>
<keyword evidence="6" id="KW-1185">Reference proteome</keyword>
<dbReference type="Proteomes" id="UP001287286">
    <property type="component" value="Unassembled WGS sequence"/>
</dbReference>
<dbReference type="PANTHER" id="PTHR24198">
    <property type="entry name" value="ANKYRIN REPEAT AND PROTEIN KINASE DOMAIN-CONTAINING PROTEIN"/>
    <property type="match status" value="1"/>
</dbReference>
<dbReference type="Pfam" id="PF00023">
    <property type="entry name" value="Ank"/>
    <property type="match status" value="2"/>
</dbReference>
<feature type="compositionally biased region" description="Basic and acidic residues" evidence="4">
    <location>
        <begin position="26"/>
        <end position="35"/>
    </location>
</feature>
<feature type="compositionally biased region" description="Polar residues" evidence="4">
    <location>
        <begin position="41"/>
        <end position="64"/>
    </location>
</feature>
<dbReference type="InterPro" id="IPR002110">
    <property type="entry name" value="Ankyrin_rpt"/>
</dbReference>
<dbReference type="InterPro" id="IPR036770">
    <property type="entry name" value="Ankyrin_rpt-contain_sf"/>
</dbReference>
<gene>
    <name evidence="5" type="ORF">Purlil1_13934</name>
</gene>
<evidence type="ECO:0000256" key="3">
    <source>
        <dbReference type="PROSITE-ProRule" id="PRU00023"/>
    </source>
</evidence>
<organism evidence="5 6">
    <name type="scientific">Purpureocillium lilacinum</name>
    <name type="common">Paecilomyces lilacinus</name>
    <dbReference type="NCBI Taxonomy" id="33203"/>
    <lineage>
        <taxon>Eukaryota</taxon>
        <taxon>Fungi</taxon>
        <taxon>Dikarya</taxon>
        <taxon>Ascomycota</taxon>
        <taxon>Pezizomycotina</taxon>
        <taxon>Sordariomycetes</taxon>
        <taxon>Hypocreomycetidae</taxon>
        <taxon>Hypocreales</taxon>
        <taxon>Ophiocordycipitaceae</taxon>
        <taxon>Purpureocillium</taxon>
    </lineage>
</organism>
<dbReference type="SMART" id="SM00248">
    <property type="entry name" value="ANK"/>
    <property type="match status" value="3"/>
</dbReference>
<accession>A0ABR0BCQ9</accession>
<keyword evidence="1" id="KW-0677">Repeat</keyword>
<evidence type="ECO:0000256" key="2">
    <source>
        <dbReference type="ARBA" id="ARBA00023043"/>
    </source>
</evidence>
<dbReference type="EMBL" id="JAWRVI010000366">
    <property type="protein sequence ID" value="KAK4067056.1"/>
    <property type="molecule type" value="Genomic_DNA"/>
</dbReference>
<feature type="repeat" description="ANK" evidence="3">
    <location>
        <begin position="83"/>
        <end position="105"/>
    </location>
</feature>
<dbReference type="Gene3D" id="1.25.40.20">
    <property type="entry name" value="Ankyrin repeat-containing domain"/>
    <property type="match status" value="1"/>
</dbReference>
<evidence type="ECO:0000313" key="5">
    <source>
        <dbReference type="EMBL" id="KAK4067056.1"/>
    </source>
</evidence>